<comment type="caution">
    <text evidence="13">The sequence shown here is derived from an EMBL/GenBank/DDBJ whole genome shotgun (WGS) entry which is preliminary data.</text>
</comment>
<dbReference type="Pfam" id="PF00512">
    <property type="entry name" value="HisKA"/>
    <property type="match status" value="1"/>
</dbReference>
<gene>
    <name evidence="13" type="ORF">F966_02997</name>
</gene>
<evidence type="ECO:0000256" key="6">
    <source>
        <dbReference type="ARBA" id="ARBA00022692"/>
    </source>
</evidence>
<dbReference type="SMART" id="SM00387">
    <property type="entry name" value="HATPase_c"/>
    <property type="match status" value="1"/>
</dbReference>
<dbReference type="InterPro" id="IPR036097">
    <property type="entry name" value="HisK_dim/P_sf"/>
</dbReference>
<dbReference type="eggNOG" id="COG5002">
    <property type="taxonomic scope" value="Bacteria"/>
</dbReference>
<evidence type="ECO:0000259" key="12">
    <source>
        <dbReference type="PROSITE" id="PS50109"/>
    </source>
</evidence>
<dbReference type="PANTHER" id="PTHR45436:SF15">
    <property type="entry name" value="SENSOR HISTIDINE KINASE CUSS"/>
    <property type="match status" value="1"/>
</dbReference>
<dbReference type="Proteomes" id="UP000013209">
    <property type="component" value="Unassembled WGS sequence"/>
</dbReference>
<dbReference type="SUPFAM" id="SSF55874">
    <property type="entry name" value="ATPase domain of HSP90 chaperone/DNA topoisomerase II/histidine kinase"/>
    <property type="match status" value="1"/>
</dbReference>
<dbReference type="PANTHER" id="PTHR45436">
    <property type="entry name" value="SENSOR HISTIDINE KINASE YKOH"/>
    <property type="match status" value="1"/>
</dbReference>
<dbReference type="CDD" id="cd00075">
    <property type="entry name" value="HATPase"/>
    <property type="match status" value="1"/>
</dbReference>
<keyword evidence="10 11" id="KW-0472">Membrane</keyword>
<dbReference type="Gene3D" id="1.10.287.130">
    <property type="match status" value="1"/>
</dbReference>
<dbReference type="STRING" id="1144672.F966_02997"/>
<sequence>MKVVSLQSKLVKTSLISSVVAGCVALLLFAVISAYQTMQVQDEIMDEISDMLLIADLTSPSGQQIDELSDQFDIQYRLSNQQQVLTQSEDFYLDQQYYTLIEAAHDNYGLIWQKGQLWRSYAGEDENSHMQVLILQPLEERFQDLLHNFVGYALVLMLVWLMQWIMLHFLIKRQFNVIHQLSKQISAKNADDLSPVQAGEVELKELQPMLGQLNRLLQRLDQSLQSEQRFTADASHELRSPLSAIQMRLQLLQRKYPDRVSDFSQMQQDVSRGIQILENLLLLARLDPEHADNLPKTHFSMQESVEEAIQALHLFAKEKHIQLHWQAAADLQGQILANQQLIFTCVRNLVDNAIRYTPEHGQVYITLQQQQQYLALIVENEGPGMDAESLARLGERFYRALGSKTQGSGLGLSICSKIVELHQGKIQFEQSQYGGLKVSILLKH</sequence>
<dbReference type="InterPro" id="IPR036890">
    <property type="entry name" value="HATPase_C_sf"/>
</dbReference>
<dbReference type="RefSeq" id="WP_004806534.1">
    <property type="nucleotide sequence ID" value="NZ_KB849440.1"/>
</dbReference>
<keyword evidence="4" id="KW-0597">Phosphoprotein</keyword>
<evidence type="ECO:0000256" key="8">
    <source>
        <dbReference type="ARBA" id="ARBA00022989"/>
    </source>
</evidence>
<dbReference type="CDD" id="cd00082">
    <property type="entry name" value="HisKA"/>
    <property type="match status" value="1"/>
</dbReference>
<evidence type="ECO:0000256" key="5">
    <source>
        <dbReference type="ARBA" id="ARBA00022679"/>
    </source>
</evidence>
<feature type="transmembrane region" description="Helical" evidence="11">
    <location>
        <begin position="149"/>
        <end position="171"/>
    </location>
</feature>
<dbReference type="InterPro" id="IPR003594">
    <property type="entry name" value="HATPase_dom"/>
</dbReference>
<accession>N8XLK7</accession>
<evidence type="ECO:0000256" key="10">
    <source>
        <dbReference type="ARBA" id="ARBA00023136"/>
    </source>
</evidence>
<evidence type="ECO:0000256" key="2">
    <source>
        <dbReference type="ARBA" id="ARBA00004141"/>
    </source>
</evidence>
<dbReference type="InterPro" id="IPR003661">
    <property type="entry name" value="HisK_dim/P_dom"/>
</dbReference>
<dbReference type="EC" id="2.7.13.3" evidence="3"/>
<dbReference type="PATRIC" id="fig|1144672.3.peg.2879"/>
<protein>
    <recommendedName>
        <fullName evidence="3">histidine kinase</fullName>
        <ecNumber evidence="3">2.7.13.3</ecNumber>
    </recommendedName>
</protein>
<evidence type="ECO:0000256" key="11">
    <source>
        <dbReference type="SAM" id="Phobius"/>
    </source>
</evidence>
<dbReference type="SMART" id="SM00388">
    <property type="entry name" value="HisKA"/>
    <property type="match status" value="1"/>
</dbReference>
<dbReference type="PROSITE" id="PS50109">
    <property type="entry name" value="HIS_KIN"/>
    <property type="match status" value="1"/>
</dbReference>
<keyword evidence="9" id="KW-0902">Two-component regulatory system</keyword>
<evidence type="ECO:0000313" key="14">
    <source>
        <dbReference type="Proteomes" id="UP000013209"/>
    </source>
</evidence>
<dbReference type="InterPro" id="IPR050428">
    <property type="entry name" value="TCS_sensor_his_kinase"/>
</dbReference>
<dbReference type="InterPro" id="IPR004358">
    <property type="entry name" value="Sig_transdc_His_kin-like_C"/>
</dbReference>
<organism evidence="13 14">
    <name type="scientific">Acinetobacter higginsii</name>
    <dbReference type="NCBI Taxonomy" id="70347"/>
    <lineage>
        <taxon>Bacteria</taxon>
        <taxon>Pseudomonadati</taxon>
        <taxon>Pseudomonadota</taxon>
        <taxon>Gammaproteobacteria</taxon>
        <taxon>Moraxellales</taxon>
        <taxon>Moraxellaceae</taxon>
        <taxon>Acinetobacter</taxon>
    </lineage>
</organism>
<comment type="subcellular location">
    <subcellularLocation>
        <location evidence="2">Membrane</location>
        <topology evidence="2">Multi-pass membrane protein</topology>
    </subcellularLocation>
</comment>
<dbReference type="Pfam" id="PF02518">
    <property type="entry name" value="HATPase_c"/>
    <property type="match status" value="1"/>
</dbReference>
<dbReference type="GO" id="GO:0000155">
    <property type="term" value="F:phosphorelay sensor kinase activity"/>
    <property type="evidence" value="ECO:0007669"/>
    <property type="project" value="InterPro"/>
</dbReference>
<feature type="transmembrane region" description="Helical" evidence="11">
    <location>
        <begin position="15"/>
        <end position="35"/>
    </location>
</feature>
<evidence type="ECO:0000313" key="13">
    <source>
        <dbReference type="EMBL" id="ENV08323.1"/>
    </source>
</evidence>
<dbReference type="Gene3D" id="3.30.565.10">
    <property type="entry name" value="Histidine kinase-like ATPase, C-terminal domain"/>
    <property type="match status" value="1"/>
</dbReference>
<dbReference type="GO" id="GO:0005886">
    <property type="term" value="C:plasma membrane"/>
    <property type="evidence" value="ECO:0007669"/>
    <property type="project" value="TreeGrafter"/>
</dbReference>
<name>N8XLK7_9GAMM</name>
<dbReference type="HOGENOM" id="CLU_000445_89_37_6"/>
<feature type="domain" description="Histidine kinase" evidence="12">
    <location>
        <begin position="233"/>
        <end position="444"/>
    </location>
</feature>
<dbReference type="EMBL" id="APPH01000015">
    <property type="protein sequence ID" value="ENV08323.1"/>
    <property type="molecule type" value="Genomic_DNA"/>
</dbReference>
<evidence type="ECO:0000256" key="9">
    <source>
        <dbReference type="ARBA" id="ARBA00023012"/>
    </source>
</evidence>
<evidence type="ECO:0000256" key="4">
    <source>
        <dbReference type="ARBA" id="ARBA00022553"/>
    </source>
</evidence>
<reference evidence="13 14" key="1">
    <citation type="submission" date="2013-02" db="EMBL/GenBank/DDBJ databases">
        <title>The Genome Sequence of Acinetobacter sp. CIP 56.2.</title>
        <authorList>
            <consortium name="The Broad Institute Genome Sequencing Platform"/>
            <consortium name="The Broad Institute Genome Sequencing Center for Infectious Disease"/>
            <person name="Cerqueira G."/>
            <person name="Feldgarden M."/>
            <person name="Courvalin P."/>
            <person name="Perichon B."/>
            <person name="Grillot-Courvalin C."/>
            <person name="Clermont D."/>
            <person name="Rocha E."/>
            <person name="Yoon E.-J."/>
            <person name="Nemec A."/>
            <person name="Walker B."/>
            <person name="Young S.K."/>
            <person name="Zeng Q."/>
            <person name="Gargeya S."/>
            <person name="Fitzgerald M."/>
            <person name="Haas B."/>
            <person name="Abouelleil A."/>
            <person name="Alvarado L."/>
            <person name="Arachchi H.M."/>
            <person name="Berlin A.M."/>
            <person name="Chapman S.B."/>
            <person name="Dewar J."/>
            <person name="Goldberg J."/>
            <person name="Griggs A."/>
            <person name="Gujja S."/>
            <person name="Hansen M."/>
            <person name="Howarth C."/>
            <person name="Imamovic A."/>
            <person name="Larimer J."/>
            <person name="McCowan C."/>
            <person name="Murphy C."/>
            <person name="Neiman D."/>
            <person name="Pearson M."/>
            <person name="Priest M."/>
            <person name="Roberts A."/>
            <person name="Saif S."/>
            <person name="Shea T."/>
            <person name="Sisk P."/>
            <person name="Sykes S."/>
            <person name="Wortman J."/>
            <person name="Nusbaum C."/>
            <person name="Birren B."/>
        </authorList>
    </citation>
    <scope>NUCLEOTIDE SEQUENCE [LARGE SCALE GENOMIC DNA]</scope>
    <source>
        <strain evidence="13 14">CIP 56.2</strain>
    </source>
</reference>
<dbReference type="PRINTS" id="PR00344">
    <property type="entry name" value="BCTRLSENSOR"/>
</dbReference>
<evidence type="ECO:0000256" key="3">
    <source>
        <dbReference type="ARBA" id="ARBA00012438"/>
    </source>
</evidence>
<keyword evidence="8 11" id="KW-1133">Transmembrane helix</keyword>
<comment type="catalytic activity">
    <reaction evidence="1">
        <text>ATP + protein L-histidine = ADP + protein N-phospho-L-histidine.</text>
        <dbReference type="EC" id="2.7.13.3"/>
    </reaction>
</comment>
<keyword evidence="6 11" id="KW-0812">Transmembrane</keyword>
<dbReference type="SUPFAM" id="SSF47384">
    <property type="entry name" value="Homodimeric domain of signal transducing histidine kinase"/>
    <property type="match status" value="1"/>
</dbReference>
<evidence type="ECO:0000256" key="7">
    <source>
        <dbReference type="ARBA" id="ARBA00022777"/>
    </source>
</evidence>
<dbReference type="AlphaFoldDB" id="N8XLK7"/>
<dbReference type="PROSITE" id="PS51257">
    <property type="entry name" value="PROKAR_LIPOPROTEIN"/>
    <property type="match status" value="1"/>
</dbReference>
<evidence type="ECO:0000256" key="1">
    <source>
        <dbReference type="ARBA" id="ARBA00000085"/>
    </source>
</evidence>
<keyword evidence="5" id="KW-0808">Transferase</keyword>
<dbReference type="InterPro" id="IPR005467">
    <property type="entry name" value="His_kinase_dom"/>
</dbReference>
<proteinExistence type="predicted"/>
<keyword evidence="7" id="KW-0418">Kinase</keyword>